<evidence type="ECO:0000313" key="11">
    <source>
        <dbReference type="EMBL" id="AEV29057.1"/>
    </source>
</evidence>
<protein>
    <recommendedName>
        <fullName evidence="4 10">4-alpha-glucanotransferase</fullName>
        <ecNumber evidence="3 10">2.4.1.25</ecNumber>
    </recommendedName>
    <alternativeName>
        <fullName evidence="8 10">Amylomaltase</fullName>
    </alternativeName>
    <alternativeName>
        <fullName evidence="9 10">Disproportionating enzyme</fullName>
    </alternativeName>
</protein>
<keyword evidence="5 10" id="KW-0328">Glycosyltransferase</keyword>
<dbReference type="NCBIfam" id="NF011079">
    <property type="entry name" value="PRK14508.1-2"/>
    <property type="match status" value="1"/>
</dbReference>
<keyword evidence="12" id="KW-1185">Reference proteome</keyword>
<evidence type="ECO:0000256" key="4">
    <source>
        <dbReference type="ARBA" id="ARBA00020295"/>
    </source>
</evidence>
<dbReference type="HOGENOM" id="CLU_014132_1_0_12"/>
<evidence type="ECO:0000256" key="6">
    <source>
        <dbReference type="ARBA" id="ARBA00022679"/>
    </source>
</evidence>
<dbReference type="SUPFAM" id="SSF51445">
    <property type="entry name" value="(Trans)glycosidases"/>
    <property type="match status" value="1"/>
</dbReference>
<sequence>MRYPNRQKQRKCIIVTTMQHLQRQCGLLLHPTSLPSNLGIGSLGDEAMAFIDLLKQAKVTLWQILPLGPTGYGDSPYAARSTFAGNELLIDLKTLAYEGFLEIGDVLVHPSFPRNRIDYSMVRSFKEPLLKKASDAFLALADSKHKEAYASFCKENAWWLDDYALYQVLCSEYNDSRWNSMWPKDLTLRKPAALKKATDTHKMEIERVKVQQYFFFTQYKAVKDYANANGVSIIGDIPIFVAPDSVDAWTNTRLLKMDKDGMQTASSGVPPDAFSSDGQLWGNPVYNWKEHEKENFAWWIKRIEQTLKLCDIIRIDHFRGFAAYWEVPQGETTAVKGTWVPAPGEKLMAALKQALGDQIPLIAEDLGVITEDVEQLRDSNNLPGMKILQFAFNLENGKLDTTNAYLPHNCQYNSVIYTGTHDNNTTQGWYNELDGVTKDKVRRYLEAPDDQVLWQMIRVLMMSASQYAILPMQDLLGLGSEGRMNVPSTCGQNNWSWQLHSLDIDMWRIDRLRGLIEIYGRIGA</sequence>
<organism evidence="11 12">
    <name type="scientific">Sphaerochaeta pleomorpha (strain ATCC BAA-1885 / DSM 22778 / Grapes)</name>
    <dbReference type="NCBI Taxonomy" id="158190"/>
    <lineage>
        <taxon>Bacteria</taxon>
        <taxon>Pseudomonadati</taxon>
        <taxon>Spirochaetota</taxon>
        <taxon>Spirochaetia</taxon>
        <taxon>Spirochaetales</taxon>
        <taxon>Sphaerochaetaceae</taxon>
        <taxon>Sphaerochaeta</taxon>
    </lineage>
</organism>
<dbReference type="EMBL" id="CP003155">
    <property type="protein sequence ID" value="AEV29057.1"/>
    <property type="molecule type" value="Genomic_DNA"/>
</dbReference>
<accession>G8QT90</accession>
<keyword evidence="7 10" id="KW-0119">Carbohydrate metabolism</keyword>
<reference evidence="11 12" key="1">
    <citation type="submission" date="2011-11" db="EMBL/GenBank/DDBJ databases">
        <title>Complete sequence of Spirochaeta sp. grapes.</title>
        <authorList>
            <consortium name="US DOE Joint Genome Institute"/>
            <person name="Lucas S."/>
            <person name="Han J."/>
            <person name="Lapidus A."/>
            <person name="Cheng J.-F."/>
            <person name="Goodwin L."/>
            <person name="Pitluck S."/>
            <person name="Peters L."/>
            <person name="Ovchinnikova G."/>
            <person name="Munk A.C."/>
            <person name="Detter J.C."/>
            <person name="Han C."/>
            <person name="Tapia R."/>
            <person name="Land M."/>
            <person name="Hauser L."/>
            <person name="Kyrpides N."/>
            <person name="Ivanova N."/>
            <person name="Pagani I."/>
            <person name="Ritalahtilisa K."/>
            <person name="Loeffler F."/>
            <person name="Woyke T."/>
        </authorList>
    </citation>
    <scope>NUCLEOTIDE SEQUENCE [LARGE SCALE GENOMIC DNA]</scope>
    <source>
        <strain evidence="12">ATCC BAA-1885 / DSM 22778 / Grapes</strain>
    </source>
</reference>
<dbReference type="KEGG" id="sgp:SpiGrapes_1241"/>
<evidence type="ECO:0000256" key="9">
    <source>
        <dbReference type="ARBA" id="ARBA00031501"/>
    </source>
</evidence>
<dbReference type="Proteomes" id="UP000005632">
    <property type="component" value="Chromosome"/>
</dbReference>
<comment type="catalytic activity">
    <reaction evidence="1 10">
        <text>Transfers a segment of a (1-&gt;4)-alpha-D-glucan to a new position in an acceptor, which may be glucose or a (1-&gt;4)-alpha-D-glucan.</text>
        <dbReference type="EC" id="2.4.1.25"/>
    </reaction>
</comment>
<evidence type="ECO:0000256" key="2">
    <source>
        <dbReference type="ARBA" id="ARBA00005684"/>
    </source>
</evidence>
<dbReference type="GO" id="GO:0004134">
    <property type="term" value="F:4-alpha-glucanotransferase activity"/>
    <property type="evidence" value="ECO:0007669"/>
    <property type="project" value="UniProtKB-EC"/>
</dbReference>
<evidence type="ECO:0000256" key="1">
    <source>
        <dbReference type="ARBA" id="ARBA00000439"/>
    </source>
</evidence>
<keyword evidence="6 10" id="KW-0808">Transferase</keyword>
<dbReference type="NCBIfam" id="NF011080">
    <property type="entry name" value="PRK14508.1-3"/>
    <property type="match status" value="1"/>
</dbReference>
<dbReference type="PANTHER" id="PTHR32438:SF5">
    <property type="entry name" value="4-ALPHA-GLUCANOTRANSFERASE DPE1, CHLOROPLASTIC_AMYLOPLASTIC"/>
    <property type="match status" value="1"/>
</dbReference>
<dbReference type="AlphaFoldDB" id="G8QT90"/>
<evidence type="ECO:0000313" key="12">
    <source>
        <dbReference type="Proteomes" id="UP000005632"/>
    </source>
</evidence>
<dbReference type="STRING" id="158190.SpiGrapes_1241"/>
<dbReference type="InterPro" id="IPR003385">
    <property type="entry name" value="Glyco_hydro_77"/>
</dbReference>
<evidence type="ECO:0000256" key="5">
    <source>
        <dbReference type="ARBA" id="ARBA00022676"/>
    </source>
</evidence>
<evidence type="ECO:0000256" key="10">
    <source>
        <dbReference type="RuleBase" id="RU361207"/>
    </source>
</evidence>
<proteinExistence type="inferred from homology"/>
<dbReference type="eggNOG" id="COG1640">
    <property type="taxonomic scope" value="Bacteria"/>
</dbReference>
<dbReference type="InterPro" id="IPR017853">
    <property type="entry name" value="GH"/>
</dbReference>
<dbReference type="GO" id="GO:0005975">
    <property type="term" value="P:carbohydrate metabolic process"/>
    <property type="evidence" value="ECO:0007669"/>
    <property type="project" value="InterPro"/>
</dbReference>
<comment type="similarity">
    <text evidence="2 10">Belongs to the disproportionating enzyme family.</text>
</comment>
<dbReference type="Pfam" id="PF02446">
    <property type="entry name" value="Glyco_hydro_77"/>
    <property type="match status" value="1"/>
</dbReference>
<name>G8QT90_SPHPG</name>
<dbReference type="EC" id="2.4.1.25" evidence="3 10"/>
<dbReference type="NCBIfam" id="TIGR00217">
    <property type="entry name" value="malQ"/>
    <property type="match status" value="1"/>
</dbReference>
<evidence type="ECO:0000256" key="8">
    <source>
        <dbReference type="ARBA" id="ARBA00031423"/>
    </source>
</evidence>
<evidence type="ECO:0000256" key="3">
    <source>
        <dbReference type="ARBA" id="ARBA00012560"/>
    </source>
</evidence>
<dbReference type="PANTHER" id="PTHR32438">
    <property type="entry name" value="4-ALPHA-GLUCANOTRANSFERASE DPE1, CHLOROPLASTIC/AMYLOPLASTIC"/>
    <property type="match status" value="1"/>
</dbReference>
<gene>
    <name evidence="11" type="ordered locus">SpiGrapes_1241</name>
</gene>
<dbReference type="Gene3D" id="3.20.20.80">
    <property type="entry name" value="Glycosidases"/>
    <property type="match status" value="1"/>
</dbReference>
<evidence type="ECO:0000256" key="7">
    <source>
        <dbReference type="ARBA" id="ARBA00023277"/>
    </source>
</evidence>